<feature type="compositionally biased region" description="Low complexity" evidence="8">
    <location>
        <begin position="487"/>
        <end position="503"/>
    </location>
</feature>
<feature type="compositionally biased region" description="Basic residues" evidence="8">
    <location>
        <begin position="578"/>
        <end position="587"/>
    </location>
</feature>
<evidence type="ECO:0000256" key="7">
    <source>
        <dbReference type="PROSITE-ProRule" id="PRU00176"/>
    </source>
</evidence>
<dbReference type="SMART" id="SM00360">
    <property type="entry name" value="RRM"/>
    <property type="match status" value="1"/>
</dbReference>
<dbReference type="Proteomes" id="UP000279259">
    <property type="component" value="Unassembled WGS sequence"/>
</dbReference>
<comment type="similarity">
    <text evidence="3">Belongs to the RRM RBM34 family.</text>
</comment>
<evidence type="ECO:0000256" key="6">
    <source>
        <dbReference type="ARBA" id="ARBA00023242"/>
    </source>
</evidence>
<dbReference type="STRING" id="1890683.A0A427YUK1"/>
<feature type="compositionally biased region" description="Pro residues" evidence="8">
    <location>
        <begin position="476"/>
        <end position="486"/>
    </location>
</feature>
<evidence type="ECO:0000259" key="9">
    <source>
        <dbReference type="PROSITE" id="PS50102"/>
    </source>
</evidence>
<organism evidence="10 11">
    <name type="scientific">Saitozyma podzolica</name>
    <dbReference type="NCBI Taxonomy" id="1890683"/>
    <lineage>
        <taxon>Eukaryota</taxon>
        <taxon>Fungi</taxon>
        <taxon>Dikarya</taxon>
        <taxon>Basidiomycota</taxon>
        <taxon>Agaricomycotina</taxon>
        <taxon>Tremellomycetes</taxon>
        <taxon>Tremellales</taxon>
        <taxon>Trimorphomycetaceae</taxon>
        <taxon>Saitozyma</taxon>
    </lineage>
</organism>
<feature type="compositionally biased region" description="Basic residues" evidence="8">
    <location>
        <begin position="543"/>
        <end position="553"/>
    </location>
</feature>
<feature type="compositionally biased region" description="Low complexity" evidence="8">
    <location>
        <begin position="114"/>
        <end position="130"/>
    </location>
</feature>
<evidence type="ECO:0000256" key="4">
    <source>
        <dbReference type="ARBA" id="ARBA00015520"/>
    </source>
</evidence>
<evidence type="ECO:0000256" key="1">
    <source>
        <dbReference type="ARBA" id="ARBA00002475"/>
    </source>
</evidence>
<evidence type="ECO:0000256" key="3">
    <source>
        <dbReference type="ARBA" id="ARBA00007077"/>
    </source>
</evidence>
<feature type="region of interest" description="Disordered" evidence="8">
    <location>
        <begin position="1"/>
        <end position="43"/>
    </location>
</feature>
<sequence length="601" mass="64282">MGKQQKVQDALKGGKKRKHQGAAASDAPAQSSDKGGSFLFGGNSDAQLDDIFGKSASFAMEVPTLPAPAPLVVAEAQPDAPVPGPSKKAKKDKSTKKSKSKLLEPTANEDAEDSVSAPSAPVASTSAAVAFDDAEGSGEDEDGEIDLVHESMKPGFKKGKEKVKGPKTKFVPSGETSGDRDRRTIFVGNLPIETAKSKSALNQLRSHLLTFTPSAKIESVRFRSVPFATPTSGLPAEGESEKDENKRANREKERAAAWRVNQEVLAKGGEAAEEVDKAETFIDSKGKRKVAFIKKDFHNELGSCNAYVVFAHPHPDRAANVAPITDPYEAATQALAANGSTFMDRTIRVDSLRLPSALGLQSATNALSKRDAWLPMGTDPKNSVFVGGLDYAAKEEDVRVFFEELVKKERGPAEGSGSWVTGVRIVRDKETQLGKGFGYVHFVDRESADEIIAMDSSKLKFAKKPLRVQPCKTLPPSMPTRAPPAPAKSTTATGKAAKARSAPGGPGSGPMPKGNPALGDKLKDLSKEDRKAAKMADADRQARRLAKKKMRHDLKKDGQQTGAVKLTASRAEKEKGKRNVKAKKSRVRSSANLAHMKGSRI</sequence>
<feature type="domain" description="RRM" evidence="9">
    <location>
        <begin position="382"/>
        <end position="473"/>
    </location>
</feature>
<feature type="compositionally biased region" description="Low complexity" evidence="8">
    <location>
        <begin position="22"/>
        <end position="33"/>
    </location>
</feature>
<feature type="compositionally biased region" description="Acidic residues" evidence="8">
    <location>
        <begin position="132"/>
        <end position="145"/>
    </location>
</feature>
<gene>
    <name evidence="10" type="ORF">EHS25_004480</name>
</gene>
<evidence type="ECO:0000256" key="8">
    <source>
        <dbReference type="SAM" id="MobiDB-lite"/>
    </source>
</evidence>
<keyword evidence="5 7" id="KW-0694">RNA-binding</keyword>
<keyword evidence="11" id="KW-1185">Reference proteome</keyword>
<evidence type="ECO:0000313" key="10">
    <source>
        <dbReference type="EMBL" id="RSH94675.1"/>
    </source>
</evidence>
<dbReference type="PANTHER" id="PTHR23236:SF25">
    <property type="entry name" value="RNA-BINDING PROTEIN 34"/>
    <property type="match status" value="1"/>
</dbReference>
<feature type="compositionally biased region" description="Basic and acidic residues" evidence="8">
    <location>
        <begin position="520"/>
        <end position="542"/>
    </location>
</feature>
<dbReference type="InterPro" id="IPR012677">
    <property type="entry name" value="Nucleotide-bd_a/b_plait_sf"/>
</dbReference>
<dbReference type="EMBL" id="RSCD01000002">
    <property type="protein sequence ID" value="RSH94675.1"/>
    <property type="molecule type" value="Genomic_DNA"/>
</dbReference>
<dbReference type="Gene3D" id="3.30.70.330">
    <property type="match status" value="2"/>
</dbReference>
<feature type="region of interest" description="Disordered" evidence="8">
    <location>
        <begin position="73"/>
        <end position="182"/>
    </location>
</feature>
<protein>
    <recommendedName>
        <fullName evidence="4">Nucleolar protein 12</fullName>
    </recommendedName>
</protein>
<keyword evidence="6" id="KW-0539">Nucleus</keyword>
<comment type="function">
    <text evidence="1">Involved in pre-25S rRNA processing.</text>
</comment>
<reference evidence="10 11" key="1">
    <citation type="submission" date="2018-11" db="EMBL/GenBank/DDBJ databases">
        <title>Genome sequence of Saitozyma podzolica DSM 27192.</title>
        <authorList>
            <person name="Aliyu H."/>
            <person name="Gorte O."/>
            <person name="Ochsenreither K."/>
        </authorList>
    </citation>
    <scope>NUCLEOTIDE SEQUENCE [LARGE SCALE GENOMIC DNA]</scope>
    <source>
        <strain evidence="10 11">DSM 27192</strain>
    </source>
</reference>
<dbReference type="GO" id="GO:0000463">
    <property type="term" value="P:maturation of LSU-rRNA from tricistronic rRNA transcript (SSU-rRNA, 5.8S rRNA, LSU-rRNA)"/>
    <property type="evidence" value="ECO:0007669"/>
    <property type="project" value="TreeGrafter"/>
</dbReference>
<evidence type="ECO:0000313" key="11">
    <source>
        <dbReference type="Proteomes" id="UP000279259"/>
    </source>
</evidence>
<feature type="region of interest" description="Disordered" evidence="8">
    <location>
        <begin position="470"/>
        <end position="601"/>
    </location>
</feature>
<dbReference type="GO" id="GO:0005730">
    <property type="term" value="C:nucleolus"/>
    <property type="evidence" value="ECO:0007669"/>
    <property type="project" value="UniProtKB-SubCell"/>
</dbReference>
<feature type="compositionally biased region" description="Basic residues" evidence="8">
    <location>
        <begin position="155"/>
        <end position="167"/>
    </location>
</feature>
<dbReference type="InterPro" id="IPR000504">
    <property type="entry name" value="RRM_dom"/>
</dbReference>
<dbReference type="SUPFAM" id="SSF54928">
    <property type="entry name" value="RNA-binding domain, RBD"/>
    <property type="match status" value="1"/>
</dbReference>
<dbReference type="OrthoDB" id="442677at2759"/>
<comment type="caution">
    <text evidence="10">The sequence shown here is derived from an EMBL/GenBank/DDBJ whole genome shotgun (WGS) entry which is preliminary data.</text>
</comment>
<feature type="compositionally biased region" description="Basic and acidic residues" evidence="8">
    <location>
        <begin position="243"/>
        <end position="255"/>
    </location>
</feature>
<evidence type="ECO:0000256" key="5">
    <source>
        <dbReference type="ARBA" id="ARBA00022884"/>
    </source>
</evidence>
<evidence type="ECO:0000256" key="2">
    <source>
        <dbReference type="ARBA" id="ARBA00004604"/>
    </source>
</evidence>
<feature type="region of interest" description="Disordered" evidence="8">
    <location>
        <begin position="228"/>
        <end position="255"/>
    </location>
</feature>
<dbReference type="PROSITE" id="PS50102">
    <property type="entry name" value="RRM"/>
    <property type="match status" value="1"/>
</dbReference>
<proteinExistence type="inferred from homology"/>
<dbReference type="AlphaFoldDB" id="A0A427YUK1"/>
<accession>A0A427YUK1</accession>
<comment type="subcellular location">
    <subcellularLocation>
        <location evidence="2">Nucleus</location>
        <location evidence="2">Nucleolus</location>
    </subcellularLocation>
</comment>
<feature type="compositionally biased region" description="Basic residues" evidence="8">
    <location>
        <begin position="87"/>
        <end position="100"/>
    </location>
</feature>
<dbReference type="PANTHER" id="PTHR23236">
    <property type="entry name" value="EUKARYOTIC TRANSLATION INITIATION FACTOR 4B/4H"/>
    <property type="match status" value="1"/>
</dbReference>
<dbReference type="Pfam" id="PF00076">
    <property type="entry name" value="RRM_1"/>
    <property type="match status" value="1"/>
</dbReference>
<dbReference type="GO" id="GO:0019843">
    <property type="term" value="F:rRNA binding"/>
    <property type="evidence" value="ECO:0007669"/>
    <property type="project" value="TreeGrafter"/>
</dbReference>
<name>A0A427YUK1_9TREE</name>
<dbReference type="InterPro" id="IPR035979">
    <property type="entry name" value="RBD_domain_sf"/>
</dbReference>